<comment type="caution">
    <text evidence="7">The sequence shown here is derived from an EMBL/GenBank/DDBJ whole genome shotgun (WGS) entry which is preliminary data.</text>
</comment>
<evidence type="ECO:0000256" key="3">
    <source>
        <dbReference type="ARBA" id="ARBA00022692"/>
    </source>
</evidence>
<protein>
    <recommendedName>
        <fullName evidence="9">Type II secretion system protein GspG C-terminal domain-containing protein</fullName>
    </recommendedName>
</protein>
<feature type="transmembrane region" description="Helical" evidence="6">
    <location>
        <begin position="12"/>
        <end position="34"/>
    </location>
</feature>
<dbReference type="AlphaFoldDB" id="A0A1G2LYE9"/>
<dbReference type="EMBL" id="MHRA01000010">
    <property type="protein sequence ID" value="OHA15821.1"/>
    <property type="molecule type" value="Genomic_DNA"/>
</dbReference>
<dbReference type="PANTHER" id="PTHR30093">
    <property type="entry name" value="GENERAL SECRETION PATHWAY PROTEIN G"/>
    <property type="match status" value="1"/>
</dbReference>
<keyword evidence="2" id="KW-0488">Methylation</keyword>
<dbReference type="SUPFAM" id="SSF54523">
    <property type="entry name" value="Pili subunits"/>
    <property type="match status" value="1"/>
</dbReference>
<dbReference type="GO" id="GO:0016020">
    <property type="term" value="C:membrane"/>
    <property type="evidence" value="ECO:0007669"/>
    <property type="project" value="UniProtKB-SubCell"/>
</dbReference>
<dbReference type="PRINTS" id="PR00885">
    <property type="entry name" value="BCTERIALGSPH"/>
</dbReference>
<keyword evidence="5 6" id="KW-0472">Membrane</keyword>
<sequence>MRFFNAAKNNRGFTLIELLVVIAIIGLLASVALASLNSARMKARDARKQADFKNIQTALYMFYDQFGRMPDNYNPCCGACEGQIYYDQSMQELVSAGFLGAIPKSPGGGGYCYYNYGAENSIGALLVVGLEAAPDTTTGIPPSCRPWTPGQNWCDQSSSKAYCLCTPY</sequence>
<dbReference type="Gene3D" id="3.30.700.10">
    <property type="entry name" value="Glycoprotein, Type 4 Pilin"/>
    <property type="match status" value="1"/>
</dbReference>
<dbReference type="Proteomes" id="UP000178116">
    <property type="component" value="Unassembled WGS sequence"/>
</dbReference>
<evidence type="ECO:0000256" key="2">
    <source>
        <dbReference type="ARBA" id="ARBA00022481"/>
    </source>
</evidence>
<gene>
    <name evidence="7" type="ORF">A3A10_00700</name>
</gene>
<comment type="subcellular location">
    <subcellularLocation>
        <location evidence="1">Membrane</location>
        <topology evidence="1">Single-pass membrane protein</topology>
    </subcellularLocation>
</comment>
<dbReference type="InterPro" id="IPR045584">
    <property type="entry name" value="Pilin-like"/>
</dbReference>
<evidence type="ECO:0008006" key="9">
    <source>
        <dbReference type="Google" id="ProtNLM"/>
    </source>
</evidence>
<reference evidence="7 8" key="1">
    <citation type="journal article" date="2016" name="Nat. Commun.">
        <title>Thousands of microbial genomes shed light on interconnected biogeochemical processes in an aquifer system.</title>
        <authorList>
            <person name="Anantharaman K."/>
            <person name="Brown C.T."/>
            <person name="Hug L.A."/>
            <person name="Sharon I."/>
            <person name="Castelle C.J."/>
            <person name="Probst A.J."/>
            <person name="Thomas B.C."/>
            <person name="Singh A."/>
            <person name="Wilkins M.J."/>
            <person name="Karaoz U."/>
            <person name="Brodie E.L."/>
            <person name="Williams K.H."/>
            <person name="Hubbard S.S."/>
            <person name="Banfield J.F."/>
        </authorList>
    </citation>
    <scope>NUCLEOTIDE SEQUENCE [LARGE SCALE GENOMIC DNA]</scope>
</reference>
<dbReference type="GO" id="GO:0015627">
    <property type="term" value="C:type II protein secretion system complex"/>
    <property type="evidence" value="ECO:0007669"/>
    <property type="project" value="InterPro"/>
</dbReference>
<dbReference type="InterPro" id="IPR002416">
    <property type="entry name" value="T2SS_protein-GspH"/>
</dbReference>
<name>A0A1G2LYE9_9BACT</name>
<dbReference type="PROSITE" id="PS00409">
    <property type="entry name" value="PROKAR_NTER_METHYL"/>
    <property type="match status" value="1"/>
</dbReference>
<dbReference type="GO" id="GO:0015628">
    <property type="term" value="P:protein secretion by the type II secretion system"/>
    <property type="evidence" value="ECO:0007669"/>
    <property type="project" value="InterPro"/>
</dbReference>
<dbReference type="Pfam" id="PF07963">
    <property type="entry name" value="N_methyl"/>
    <property type="match status" value="1"/>
</dbReference>
<evidence type="ECO:0000256" key="4">
    <source>
        <dbReference type="ARBA" id="ARBA00022989"/>
    </source>
</evidence>
<keyword evidence="3 6" id="KW-0812">Transmembrane</keyword>
<organism evidence="7 8">
    <name type="scientific">Candidatus Tagabacteria bacterium RIFCSPLOWO2_01_FULL_42_9</name>
    <dbReference type="NCBI Taxonomy" id="1802296"/>
    <lineage>
        <taxon>Bacteria</taxon>
        <taxon>Candidatus Tagaibacteriota</taxon>
    </lineage>
</organism>
<keyword evidence="4 6" id="KW-1133">Transmembrane helix</keyword>
<proteinExistence type="predicted"/>
<evidence type="ECO:0000313" key="7">
    <source>
        <dbReference type="EMBL" id="OHA15821.1"/>
    </source>
</evidence>
<accession>A0A1G2LYE9</accession>
<evidence type="ECO:0000256" key="1">
    <source>
        <dbReference type="ARBA" id="ARBA00004167"/>
    </source>
</evidence>
<evidence type="ECO:0000313" key="8">
    <source>
        <dbReference type="Proteomes" id="UP000178116"/>
    </source>
</evidence>
<evidence type="ECO:0000256" key="6">
    <source>
        <dbReference type="SAM" id="Phobius"/>
    </source>
</evidence>
<evidence type="ECO:0000256" key="5">
    <source>
        <dbReference type="ARBA" id="ARBA00023136"/>
    </source>
</evidence>
<dbReference type="InterPro" id="IPR012902">
    <property type="entry name" value="N_methyl_site"/>
</dbReference>
<dbReference type="NCBIfam" id="TIGR02532">
    <property type="entry name" value="IV_pilin_GFxxxE"/>
    <property type="match status" value="1"/>
</dbReference>